<dbReference type="STRING" id="364200.SAMN04488515_1963"/>
<dbReference type="AlphaFoldDB" id="A0A1I0QK07"/>
<dbReference type="EMBL" id="FOIZ01000001">
    <property type="protein sequence ID" value="SEW27262.1"/>
    <property type="molecule type" value="Genomic_DNA"/>
</dbReference>
<feature type="chain" id="PRO_5011458097" evidence="2">
    <location>
        <begin position="22"/>
        <end position="232"/>
    </location>
</feature>
<dbReference type="Proteomes" id="UP000199167">
    <property type="component" value="Unassembled WGS sequence"/>
</dbReference>
<evidence type="ECO:0000313" key="4">
    <source>
        <dbReference type="Proteomes" id="UP000199167"/>
    </source>
</evidence>
<dbReference type="NCBIfam" id="TIGR03370">
    <property type="entry name" value="VPLPA-CTERM"/>
    <property type="match status" value="1"/>
</dbReference>
<accession>A0A1I0QK07</accession>
<reference evidence="3 4" key="1">
    <citation type="submission" date="2016-10" db="EMBL/GenBank/DDBJ databases">
        <authorList>
            <person name="de Groot N.N."/>
        </authorList>
    </citation>
    <scope>NUCLEOTIDE SEQUENCE [LARGE SCALE GENOMIC DNA]</scope>
    <source>
        <strain evidence="3 4">DSM 17925</strain>
    </source>
</reference>
<dbReference type="InterPro" id="IPR022472">
    <property type="entry name" value="VPLPA-CTERM"/>
</dbReference>
<protein>
    <submittedName>
        <fullName evidence="3">VPLPA-CTERM protein sorting domain-containing protein</fullName>
    </submittedName>
</protein>
<name>A0A1I0QK07_9RHOB</name>
<evidence type="ECO:0000256" key="2">
    <source>
        <dbReference type="SAM" id="SignalP"/>
    </source>
</evidence>
<evidence type="ECO:0000313" key="3">
    <source>
        <dbReference type="EMBL" id="SEW27262.1"/>
    </source>
</evidence>
<evidence type="ECO:0000256" key="1">
    <source>
        <dbReference type="SAM" id="Phobius"/>
    </source>
</evidence>
<keyword evidence="1" id="KW-0812">Transmembrane</keyword>
<feature type="transmembrane region" description="Helical" evidence="1">
    <location>
        <begin position="205"/>
        <end position="225"/>
    </location>
</feature>
<dbReference type="OrthoDB" id="7844829at2"/>
<organism evidence="3 4">
    <name type="scientific">Cognatiyoonia koreensis</name>
    <dbReference type="NCBI Taxonomy" id="364200"/>
    <lineage>
        <taxon>Bacteria</taxon>
        <taxon>Pseudomonadati</taxon>
        <taxon>Pseudomonadota</taxon>
        <taxon>Alphaproteobacteria</taxon>
        <taxon>Rhodobacterales</taxon>
        <taxon>Paracoccaceae</taxon>
        <taxon>Cognatiyoonia</taxon>
    </lineage>
</organism>
<keyword evidence="1" id="KW-0472">Membrane</keyword>
<keyword evidence="1" id="KW-1133">Transmembrane helix</keyword>
<proteinExistence type="predicted"/>
<keyword evidence="2" id="KW-0732">Signal</keyword>
<feature type="signal peptide" evidence="2">
    <location>
        <begin position="1"/>
        <end position="21"/>
    </location>
</feature>
<sequence length="232" mass="24706">MKKTILTAAIALTMAFGSSAAASTITVDSAHGSVFGEADTGANQWWVKTKFKIDGNSSGDVYAGAFRLESDDGGALSEFLAFCLEPLETLNLPKDYAIGSLFSQEVTDNLNTLAANAWDLVTNSKTAAAFQMAAWELTTETRNTFDINRGFFKITKNSEMSNAAEAIAQEWLSHFNDDTWSSDGKQFAILNASGTQDLLTNVSVVPLPASGLLLLGGLFGAGAVARRKARKS</sequence>
<dbReference type="RefSeq" id="WP_089993304.1">
    <property type="nucleotide sequence ID" value="NZ_FOIZ01000001.1"/>
</dbReference>
<keyword evidence="4" id="KW-1185">Reference proteome</keyword>
<gene>
    <name evidence="3" type="ORF">SAMN04488515_1963</name>
</gene>